<keyword evidence="3" id="KW-0597">Phosphoprotein</keyword>
<evidence type="ECO:0000256" key="6">
    <source>
        <dbReference type="ARBA" id="ARBA00022777"/>
    </source>
</evidence>
<comment type="catalytic activity">
    <reaction evidence="1">
        <text>ATP + protein L-histidine = ADP + protein N-phospho-L-histidine.</text>
        <dbReference type="EC" id="2.7.13.3"/>
    </reaction>
</comment>
<evidence type="ECO:0000256" key="4">
    <source>
        <dbReference type="ARBA" id="ARBA00022679"/>
    </source>
</evidence>
<dbReference type="InterPro" id="IPR004358">
    <property type="entry name" value="Sig_transdc_His_kin-like_C"/>
</dbReference>
<dbReference type="Pfam" id="PF02518">
    <property type="entry name" value="HATPase_c"/>
    <property type="match status" value="1"/>
</dbReference>
<keyword evidence="5" id="KW-0547">Nucleotide-binding</keyword>
<sequence>MMQNLSMHVLDIAANSVRAKATKVSVAVVDSELRNQIKITVSDNGCGMNEEMCRKVQDPFFTSRTTRKIGLGVPFFKELSEQCGGEFSLKSKEGAGTEISASMQRDHWDTPPMGDIGDAVMIAATTDCSVHFIFTYQNDAGCFVFDTDEIKAILGDEVSIADAEIMLWCKDYINQGIAMCGKKEEDL</sequence>
<gene>
    <name evidence="11" type="ORF">DES51_10949</name>
    <name evidence="10" type="ORF">MQE39_11035</name>
</gene>
<dbReference type="GO" id="GO:0000160">
    <property type="term" value="P:phosphorelay signal transduction system"/>
    <property type="evidence" value="ECO:0007669"/>
    <property type="project" value="UniProtKB-KW"/>
</dbReference>
<dbReference type="PANTHER" id="PTHR43065">
    <property type="entry name" value="SENSOR HISTIDINE KINASE"/>
    <property type="match status" value="1"/>
</dbReference>
<evidence type="ECO:0000256" key="8">
    <source>
        <dbReference type="ARBA" id="ARBA00023012"/>
    </source>
</evidence>
<comment type="caution">
    <text evidence="11">The sequence shown here is derived from an EMBL/GenBank/DDBJ whole genome shotgun (WGS) entry which is preliminary data.</text>
</comment>
<dbReference type="SMART" id="SM00387">
    <property type="entry name" value="HATPase_c"/>
    <property type="match status" value="1"/>
</dbReference>
<dbReference type="PRINTS" id="PR00344">
    <property type="entry name" value="BCTRLSENSOR"/>
</dbReference>
<dbReference type="PANTHER" id="PTHR43065:SF10">
    <property type="entry name" value="PEROXIDE STRESS-ACTIVATED HISTIDINE KINASE MAK3"/>
    <property type="match status" value="1"/>
</dbReference>
<reference evidence="11 12" key="1">
    <citation type="submission" date="2018-05" db="EMBL/GenBank/DDBJ databases">
        <title>Genomic Encyclopedia of Type Strains, Phase IV (KMG-IV): sequencing the most valuable type-strain genomes for metagenomic binning, comparative biology and taxonomic classification.</title>
        <authorList>
            <person name="Goeker M."/>
        </authorList>
    </citation>
    <scope>NUCLEOTIDE SEQUENCE [LARGE SCALE GENOMIC DNA]</scope>
    <source>
        <strain evidence="11 12">JC118</strain>
    </source>
</reference>
<dbReference type="EMBL" id="QJKH01000009">
    <property type="protein sequence ID" value="PXX77797.1"/>
    <property type="molecule type" value="Genomic_DNA"/>
</dbReference>
<evidence type="ECO:0000313" key="12">
    <source>
        <dbReference type="Proteomes" id="UP000247612"/>
    </source>
</evidence>
<dbReference type="EMBL" id="JALDAW010000016">
    <property type="protein sequence ID" value="MDY5168649.1"/>
    <property type="molecule type" value="Genomic_DNA"/>
</dbReference>
<dbReference type="InterPro" id="IPR003594">
    <property type="entry name" value="HATPase_dom"/>
</dbReference>
<evidence type="ECO:0000313" key="11">
    <source>
        <dbReference type="EMBL" id="PXX77797.1"/>
    </source>
</evidence>
<protein>
    <recommendedName>
        <fullName evidence="2">histidine kinase</fullName>
        <ecNumber evidence="2">2.7.13.3</ecNumber>
    </recommendedName>
</protein>
<dbReference type="PROSITE" id="PS50109">
    <property type="entry name" value="HIS_KIN"/>
    <property type="match status" value="1"/>
</dbReference>
<keyword evidence="8" id="KW-0902">Two-component regulatory system</keyword>
<dbReference type="RefSeq" id="WP_022938993.1">
    <property type="nucleotide sequence ID" value="NZ_BAABZA010000003.1"/>
</dbReference>
<evidence type="ECO:0000256" key="1">
    <source>
        <dbReference type="ARBA" id="ARBA00000085"/>
    </source>
</evidence>
<reference evidence="10" key="2">
    <citation type="submission" date="2022-03" db="EMBL/GenBank/DDBJ databases">
        <title>First case of bacteraemia caused by Dielma fastidiosa in a patient hospitalised with diverticulitis.</title>
        <authorList>
            <person name="Forman-Ankjaer B."/>
            <person name="Hvid-Jensen F."/>
            <person name="Kobel C.M."/>
            <person name="Greve T."/>
        </authorList>
    </citation>
    <scope>NUCLEOTIDE SEQUENCE</scope>
    <source>
        <strain evidence="10">AUH_DF_2021</strain>
    </source>
</reference>
<feature type="domain" description="Histidine kinase" evidence="9">
    <location>
        <begin position="1"/>
        <end position="107"/>
    </location>
</feature>
<keyword evidence="6 11" id="KW-0418">Kinase</keyword>
<accession>A0A2V2FFR4</accession>
<dbReference type="GO" id="GO:0005524">
    <property type="term" value="F:ATP binding"/>
    <property type="evidence" value="ECO:0007669"/>
    <property type="project" value="UniProtKB-KW"/>
</dbReference>
<evidence type="ECO:0000313" key="10">
    <source>
        <dbReference type="EMBL" id="MDY5168649.1"/>
    </source>
</evidence>
<dbReference type="Gene3D" id="3.30.565.10">
    <property type="entry name" value="Histidine kinase-like ATPase, C-terminal domain"/>
    <property type="match status" value="1"/>
</dbReference>
<keyword evidence="4" id="KW-0808">Transferase</keyword>
<evidence type="ECO:0000256" key="5">
    <source>
        <dbReference type="ARBA" id="ARBA00022741"/>
    </source>
</evidence>
<keyword evidence="12" id="KW-1185">Reference proteome</keyword>
<evidence type="ECO:0000259" key="9">
    <source>
        <dbReference type="PROSITE" id="PS50109"/>
    </source>
</evidence>
<evidence type="ECO:0000256" key="7">
    <source>
        <dbReference type="ARBA" id="ARBA00022840"/>
    </source>
</evidence>
<dbReference type="InterPro" id="IPR005467">
    <property type="entry name" value="His_kinase_dom"/>
</dbReference>
<dbReference type="SUPFAM" id="SSF55874">
    <property type="entry name" value="ATPase domain of HSP90 chaperone/DNA topoisomerase II/histidine kinase"/>
    <property type="match status" value="1"/>
</dbReference>
<evidence type="ECO:0000256" key="3">
    <source>
        <dbReference type="ARBA" id="ARBA00022553"/>
    </source>
</evidence>
<dbReference type="GO" id="GO:0004673">
    <property type="term" value="F:protein histidine kinase activity"/>
    <property type="evidence" value="ECO:0007669"/>
    <property type="project" value="UniProtKB-EC"/>
</dbReference>
<dbReference type="OrthoDB" id="9797586at2"/>
<dbReference type="Proteomes" id="UP001276902">
    <property type="component" value="Unassembled WGS sequence"/>
</dbReference>
<dbReference type="EC" id="2.7.13.3" evidence="2"/>
<dbReference type="AlphaFoldDB" id="A0A2V2FFR4"/>
<proteinExistence type="predicted"/>
<evidence type="ECO:0000256" key="2">
    <source>
        <dbReference type="ARBA" id="ARBA00012438"/>
    </source>
</evidence>
<dbReference type="GeneID" id="94442098"/>
<name>A0A2V2FFR4_9FIRM</name>
<dbReference type="STRING" id="1034346.GCA_000313565_02709"/>
<dbReference type="InterPro" id="IPR036890">
    <property type="entry name" value="HATPase_C_sf"/>
</dbReference>
<organism evidence="11 12">
    <name type="scientific">Dielma fastidiosa</name>
    <dbReference type="NCBI Taxonomy" id="1034346"/>
    <lineage>
        <taxon>Bacteria</taxon>
        <taxon>Bacillati</taxon>
        <taxon>Bacillota</taxon>
        <taxon>Erysipelotrichia</taxon>
        <taxon>Erysipelotrichales</taxon>
        <taxon>Erysipelotrichaceae</taxon>
        <taxon>Dielma</taxon>
    </lineage>
</organism>
<dbReference type="Proteomes" id="UP000247612">
    <property type="component" value="Unassembled WGS sequence"/>
</dbReference>
<keyword evidence="7 10" id="KW-0067">ATP-binding</keyword>